<dbReference type="AlphaFoldDB" id="A0AA85KC63"/>
<reference evidence="2" key="1">
    <citation type="submission" date="2022-06" db="EMBL/GenBank/DDBJ databases">
        <authorList>
            <person name="Berger JAMES D."/>
            <person name="Berger JAMES D."/>
        </authorList>
    </citation>
    <scope>NUCLEOTIDE SEQUENCE [LARGE SCALE GENOMIC DNA]</scope>
</reference>
<keyword evidence="2" id="KW-1185">Reference proteome</keyword>
<name>A0AA85KC63_TRIRE</name>
<evidence type="ECO:0000313" key="2">
    <source>
        <dbReference type="Proteomes" id="UP000050795"/>
    </source>
</evidence>
<proteinExistence type="predicted"/>
<feature type="signal peptide" evidence="1">
    <location>
        <begin position="1"/>
        <end position="28"/>
    </location>
</feature>
<accession>A0AA85KC63</accession>
<dbReference type="WBParaSite" id="TREG1_73020.1">
    <property type="protein sequence ID" value="TREG1_73020.1"/>
    <property type="gene ID" value="TREG1_73020"/>
</dbReference>
<organism evidence="2 3">
    <name type="scientific">Trichobilharzia regenti</name>
    <name type="common">Nasal bird schistosome</name>
    <dbReference type="NCBI Taxonomy" id="157069"/>
    <lineage>
        <taxon>Eukaryota</taxon>
        <taxon>Metazoa</taxon>
        <taxon>Spiralia</taxon>
        <taxon>Lophotrochozoa</taxon>
        <taxon>Platyhelminthes</taxon>
        <taxon>Trematoda</taxon>
        <taxon>Digenea</taxon>
        <taxon>Strigeidida</taxon>
        <taxon>Schistosomatoidea</taxon>
        <taxon>Schistosomatidae</taxon>
        <taxon>Trichobilharzia</taxon>
    </lineage>
</organism>
<protein>
    <submittedName>
        <fullName evidence="3">Uncharacterized protein</fullName>
    </submittedName>
</protein>
<dbReference type="Proteomes" id="UP000050795">
    <property type="component" value="Unassembled WGS sequence"/>
</dbReference>
<reference evidence="3" key="2">
    <citation type="submission" date="2023-11" db="UniProtKB">
        <authorList>
            <consortium name="WormBaseParasite"/>
        </authorList>
    </citation>
    <scope>IDENTIFICATION</scope>
</reference>
<feature type="chain" id="PRO_5041640312" evidence="1">
    <location>
        <begin position="29"/>
        <end position="187"/>
    </location>
</feature>
<evidence type="ECO:0000256" key="1">
    <source>
        <dbReference type="SAM" id="SignalP"/>
    </source>
</evidence>
<sequence length="187" mass="22214">MPKMKKITLPVCITYMILFVLNFETSFCEESGVSEQFRKFLKKLNNSENVFFDPKFPEMEYKTLHEIDYLTDLKFGRFHQFLNLFNGMEKDSEKLFETRRAVGAVANFLLKDTVAKIAEAIITNETGHFFRIRRYWQVFYYCITTYNFLENVNPCTSAFQTTKPYPDPLKYDESEIEVEETEVTEEE</sequence>
<evidence type="ECO:0000313" key="3">
    <source>
        <dbReference type="WBParaSite" id="TREG1_73020.1"/>
    </source>
</evidence>
<keyword evidence="1" id="KW-0732">Signal</keyword>